<feature type="modified residue" description="Phosphohistidine" evidence="1">
    <location>
        <position position="82"/>
    </location>
</feature>
<evidence type="ECO:0000313" key="3">
    <source>
        <dbReference type="EMBL" id="MBD2316027.1"/>
    </source>
</evidence>
<dbReference type="EMBL" id="JACJQY010000004">
    <property type="protein sequence ID" value="MBD2316027.1"/>
    <property type="molecule type" value="Genomic_DNA"/>
</dbReference>
<dbReference type="SUPFAM" id="SSF47226">
    <property type="entry name" value="Histidine-containing phosphotransfer domain, HPT domain"/>
    <property type="match status" value="1"/>
</dbReference>
<feature type="domain" description="HPt" evidence="2">
    <location>
        <begin position="43"/>
        <end position="136"/>
    </location>
</feature>
<organism evidence="3 4">
    <name type="scientific">Phormidium tenue FACHB-1050</name>
    <dbReference type="NCBI Taxonomy" id="2692857"/>
    <lineage>
        <taxon>Bacteria</taxon>
        <taxon>Bacillati</taxon>
        <taxon>Cyanobacteriota</taxon>
        <taxon>Cyanophyceae</taxon>
        <taxon>Oscillatoriophycideae</taxon>
        <taxon>Oscillatoriales</taxon>
        <taxon>Oscillatoriaceae</taxon>
        <taxon>Phormidium</taxon>
    </lineage>
</organism>
<name>A0ABR8C709_9CYAN</name>
<dbReference type="PROSITE" id="PS50894">
    <property type="entry name" value="HPT"/>
    <property type="match status" value="1"/>
</dbReference>
<dbReference type="SMART" id="SM00073">
    <property type="entry name" value="HPT"/>
    <property type="match status" value="1"/>
</dbReference>
<protein>
    <submittedName>
        <fullName evidence="3">Hpt domain-containing protein</fullName>
    </submittedName>
</protein>
<evidence type="ECO:0000313" key="4">
    <source>
        <dbReference type="Proteomes" id="UP000618445"/>
    </source>
</evidence>
<dbReference type="InterPro" id="IPR008207">
    <property type="entry name" value="Sig_transdc_His_kin_Hpt_dom"/>
</dbReference>
<keyword evidence="4" id="KW-1185">Reference proteome</keyword>
<accession>A0ABR8C709</accession>
<keyword evidence="1" id="KW-0597">Phosphoprotein</keyword>
<dbReference type="InterPro" id="IPR036641">
    <property type="entry name" value="HPT_dom_sf"/>
</dbReference>
<dbReference type="Gene3D" id="1.20.120.160">
    <property type="entry name" value="HPT domain"/>
    <property type="match status" value="1"/>
</dbReference>
<reference evidence="3 4" key="1">
    <citation type="journal article" date="2020" name="ISME J.">
        <title>Comparative genomics reveals insights into cyanobacterial evolution and habitat adaptation.</title>
        <authorList>
            <person name="Chen M.Y."/>
            <person name="Teng W.K."/>
            <person name="Zhao L."/>
            <person name="Hu C.X."/>
            <person name="Zhou Y.K."/>
            <person name="Han B.P."/>
            <person name="Song L.R."/>
            <person name="Shu W.S."/>
        </authorList>
    </citation>
    <scope>NUCLEOTIDE SEQUENCE [LARGE SCALE GENOMIC DNA]</scope>
    <source>
        <strain evidence="3 4">FACHB-1050</strain>
    </source>
</reference>
<dbReference type="Proteomes" id="UP000618445">
    <property type="component" value="Unassembled WGS sequence"/>
</dbReference>
<gene>
    <name evidence="3" type="ORF">H6G05_04075</name>
</gene>
<proteinExistence type="predicted"/>
<comment type="caution">
    <text evidence="3">The sequence shown here is derived from an EMBL/GenBank/DDBJ whole genome shotgun (WGS) entry which is preliminary data.</text>
</comment>
<evidence type="ECO:0000259" key="2">
    <source>
        <dbReference type="PROSITE" id="PS50894"/>
    </source>
</evidence>
<evidence type="ECO:0000256" key="1">
    <source>
        <dbReference type="PROSITE-ProRule" id="PRU00110"/>
    </source>
</evidence>
<dbReference type="RefSeq" id="WP_190576542.1">
    <property type="nucleotide sequence ID" value="NZ_CAWPQU010000034.1"/>
</dbReference>
<sequence length="143" mass="16024">MFENIEDKAIAKVSQLIHDYPEFRDLPTLDISTFQELRETIGDDIIFSDLVTIYLNSAENLMMSIQAAFTDQDASKFALASHSLKSTSASIGATRLSQLSKYLEKIGKSGEITISSEFLTILDNEYNEVIKAIKVCILEFMSQ</sequence>
<dbReference type="Pfam" id="PF01627">
    <property type="entry name" value="Hpt"/>
    <property type="match status" value="1"/>
</dbReference>